<dbReference type="AlphaFoldDB" id="A0A9D2AGJ3"/>
<feature type="compositionally biased region" description="Basic and acidic residues" evidence="1">
    <location>
        <begin position="211"/>
        <end position="228"/>
    </location>
</feature>
<evidence type="ECO:0000313" key="4">
    <source>
        <dbReference type="Proteomes" id="UP000823964"/>
    </source>
</evidence>
<accession>A0A9D2AGJ3</accession>
<feature type="chain" id="PRO_5038394343" evidence="2">
    <location>
        <begin position="23"/>
        <end position="246"/>
    </location>
</feature>
<dbReference type="EMBL" id="DXFQ01000034">
    <property type="protein sequence ID" value="HIX19385.1"/>
    <property type="molecule type" value="Genomic_DNA"/>
</dbReference>
<sequence>MKAHAFSSTLLILLAFSLQASAEMAEVNLSEWDESAISAAKNKNSRAICLNIDAEDLSYREFTACLSRLYCDGFYDITVNYKGKSLNISSNGIENGLTVALPRSSEESTADEPAAYPFSEDISTESGPCTLVYHEITSSDPQAARKDMEQFRQYVLSLNRKEIGLLLFVEGDVSVHTVFEYILSIRDKVTSKVFCSENHVKSYRKTLNQQKTDERPARMFRDSRRAEPRPQASSRPAGGGEPQRSF</sequence>
<feature type="region of interest" description="Disordered" evidence="1">
    <location>
        <begin position="207"/>
        <end position="246"/>
    </location>
</feature>
<feature type="compositionally biased region" description="Gly residues" evidence="1">
    <location>
        <begin position="237"/>
        <end position="246"/>
    </location>
</feature>
<reference evidence="3" key="1">
    <citation type="journal article" date="2021" name="PeerJ">
        <title>Extensive microbial diversity within the chicken gut microbiome revealed by metagenomics and culture.</title>
        <authorList>
            <person name="Gilroy R."/>
            <person name="Ravi A."/>
            <person name="Getino M."/>
            <person name="Pursley I."/>
            <person name="Horton D.L."/>
            <person name="Alikhan N.F."/>
            <person name="Baker D."/>
            <person name="Gharbi K."/>
            <person name="Hall N."/>
            <person name="Watson M."/>
            <person name="Adriaenssens E.M."/>
            <person name="Foster-Nyarko E."/>
            <person name="Jarju S."/>
            <person name="Secka A."/>
            <person name="Antonio M."/>
            <person name="Oren A."/>
            <person name="Chaudhuri R.R."/>
            <person name="La Ragione R."/>
            <person name="Hildebrand F."/>
            <person name="Pallen M.J."/>
        </authorList>
    </citation>
    <scope>NUCLEOTIDE SEQUENCE</scope>
    <source>
        <strain evidence="3">14975</strain>
    </source>
</reference>
<evidence type="ECO:0000256" key="1">
    <source>
        <dbReference type="SAM" id="MobiDB-lite"/>
    </source>
</evidence>
<dbReference type="Proteomes" id="UP000823964">
    <property type="component" value="Unassembled WGS sequence"/>
</dbReference>
<comment type="caution">
    <text evidence="3">The sequence shown here is derived from an EMBL/GenBank/DDBJ whole genome shotgun (WGS) entry which is preliminary data.</text>
</comment>
<name>A0A9D2AGJ3_9BACT</name>
<proteinExistence type="predicted"/>
<feature type="signal peptide" evidence="2">
    <location>
        <begin position="1"/>
        <end position="22"/>
    </location>
</feature>
<gene>
    <name evidence="3" type="ORF">H9862_02130</name>
</gene>
<evidence type="ECO:0000256" key="2">
    <source>
        <dbReference type="SAM" id="SignalP"/>
    </source>
</evidence>
<keyword evidence="2" id="KW-0732">Signal</keyword>
<organism evidence="3 4">
    <name type="scientific">Candidatus Akkermansia intestinigallinarum</name>
    <dbReference type="NCBI Taxonomy" id="2838431"/>
    <lineage>
        <taxon>Bacteria</taxon>
        <taxon>Pseudomonadati</taxon>
        <taxon>Verrucomicrobiota</taxon>
        <taxon>Verrucomicrobiia</taxon>
        <taxon>Verrucomicrobiales</taxon>
        <taxon>Akkermansiaceae</taxon>
        <taxon>Akkermansia</taxon>
    </lineage>
</organism>
<reference evidence="3" key="2">
    <citation type="submission" date="2021-04" db="EMBL/GenBank/DDBJ databases">
        <authorList>
            <person name="Gilroy R."/>
        </authorList>
    </citation>
    <scope>NUCLEOTIDE SEQUENCE</scope>
    <source>
        <strain evidence="3">14975</strain>
    </source>
</reference>
<protein>
    <submittedName>
        <fullName evidence="3">Uncharacterized protein</fullName>
    </submittedName>
</protein>
<evidence type="ECO:0000313" key="3">
    <source>
        <dbReference type="EMBL" id="HIX19385.1"/>
    </source>
</evidence>